<gene>
    <name evidence="2" type="ORF">C4E15_25945</name>
</gene>
<feature type="transmembrane region" description="Helical" evidence="1">
    <location>
        <begin position="33"/>
        <end position="52"/>
    </location>
</feature>
<accession>A0A2S5GKF5</accession>
<dbReference type="Proteomes" id="UP000239990">
    <property type="component" value="Unassembled WGS sequence"/>
</dbReference>
<keyword evidence="1" id="KW-1133">Transmembrane helix</keyword>
<comment type="caution">
    <text evidence="2">The sequence shown here is derived from an EMBL/GenBank/DDBJ whole genome shotgun (WGS) entry which is preliminary data.</text>
</comment>
<evidence type="ECO:0000313" key="2">
    <source>
        <dbReference type="EMBL" id="PPA73459.1"/>
    </source>
</evidence>
<sequence length="92" mass="9775">MQTDDVVEMEPVGRDDPSLTRQLKDIDDRRPDFPGEHLIVFGLGALLIVAGMKGRTPFKRAMLTAAGTALMGRAASGTGGIAKLARVVKKLG</sequence>
<protein>
    <submittedName>
        <fullName evidence="2">Uncharacterized protein</fullName>
    </submittedName>
</protein>
<name>A0A2S5GKF5_9BURK</name>
<reference evidence="2 3" key="1">
    <citation type="submission" date="2018-02" db="EMBL/GenBank/DDBJ databases">
        <title>Draft Genome of Achromobacter spanius stain 6.</title>
        <authorList>
            <person name="Gunasekera T.S."/>
            <person name="Radwan O."/>
            <person name="Ruiz O.N."/>
        </authorList>
    </citation>
    <scope>NUCLEOTIDE SEQUENCE [LARGE SCALE GENOMIC DNA]</scope>
    <source>
        <strain evidence="2 3">6</strain>
    </source>
</reference>
<dbReference type="OrthoDB" id="8856511at2"/>
<keyword evidence="1" id="KW-0472">Membrane</keyword>
<dbReference type="RefSeq" id="WP_052946133.1">
    <property type="nucleotide sequence ID" value="NZ_PREU01000015.1"/>
</dbReference>
<proteinExistence type="predicted"/>
<evidence type="ECO:0000313" key="3">
    <source>
        <dbReference type="Proteomes" id="UP000239990"/>
    </source>
</evidence>
<dbReference type="AlphaFoldDB" id="A0A2S5GKF5"/>
<organism evidence="2 3">
    <name type="scientific">Achromobacter spanius</name>
    <dbReference type="NCBI Taxonomy" id="217203"/>
    <lineage>
        <taxon>Bacteria</taxon>
        <taxon>Pseudomonadati</taxon>
        <taxon>Pseudomonadota</taxon>
        <taxon>Betaproteobacteria</taxon>
        <taxon>Burkholderiales</taxon>
        <taxon>Alcaligenaceae</taxon>
        <taxon>Achromobacter</taxon>
    </lineage>
</organism>
<evidence type="ECO:0000256" key="1">
    <source>
        <dbReference type="SAM" id="Phobius"/>
    </source>
</evidence>
<dbReference type="EMBL" id="PREU01000015">
    <property type="protein sequence ID" value="PPA73459.1"/>
    <property type="molecule type" value="Genomic_DNA"/>
</dbReference>
<keyword evidence="1" id="KW-0812">Transmembrane</keyword>